<dbReference type="EMBL" id="JACHMC010000001">
    <property type="protein sequence ID" value="MBB4882469.1"/>
    <property type="molecule type" value="Genomic_DNA"/>
</dbReference>
<protein>
    <submittedName>
        <fullName evidence="3">Uncharacterized protein</fullName>
    </submittedName>
</protein>
<dbReference type="RefSeq" id="WP_135030377.1">
    <property type="nucleotide sequence ID" value="NZ_BMLA01000001.1"/>
</dbReference>
<evidence type="ECO:0000313" key="4">
    <source>
        <dbReference type="Proteomes" id="UP000560081"/>
    </source>
</evidence>
<dbReference type="AlphaFoldDB" id="A0A4Y8X086"/>
<dbReference type="Proteomes" id="UP000560081">
    <property type="component" value="Unassembled WGS sequence"/>
</dbReference>
<keyword evidence="4" id="KW-1185">Reference proteome</keyword>
<feature type="compositionally biased region" description="Basic and acidic residues" evidence="1">
    <location>
        <begin position="115"/>
        <end position="128"/>
    </location>
</feature>
<evidence type="ECO:0000256" key="1">
    <source>
        <dbReference type="SAM" id="MobiDB-lite"/>
    </source>
</evidence>
<evidence type="ECO:0000313" key="3">
    <source>
        <dbReference type="EMBL" id="MBB4882469.1"/>
    </source>
</evidence>
<reference evidence="3 4" key="1">
    <citation type="submission" date="2020-08" db="EMBL/GenBank/DDBJ databases">
        <title>Sequencing the genomes of 1000 actinobacteria strains.</title>
        <authorList>
            <person name="Klenk H.-P."/>
        </authorList>
    </citation>
    <scope>NUCLEOTIDE SEQUENCE [LARGE SCALE GENOMIC DNA]</scope>
    <source>
        <strain evidence="3 4">DSM 19079</strain>
    </source>
</reference>
<dbReference type="OrthoDB" id="4807686at2"/>
<accession>A0A4Y8X086</accession>
<feature type="transmembrane region" description="Helical" evidence="2">
    <location>
        <begin position="42"/>
        <end position="60"/>
    </location>
</feature>
<gene>
    <name evidence="3" type="ORF">BJ976_000820</name>
</gene>
<name>A0A4Y8X086_9MICC</name>
<dbReference type="InterPro" id="IPR021401">
    <property type="entry name" value="DUF3040"/>
</dbReference>
<feature type="region of interest" description="Disordered" evidence="1">
    <location>
        <begin position="85"/>
        <end position="128"/>
    </location>
</feature>
<comment type="caution">
    <text evidence="3">The sequence shown here is derived from an EMBL/GenBank/DDBJ whole genome shotgun (WGS) entry which is preliminary data.</text>
</comment>
<evidence type="ECO:0000256" key="2">
    <source>
        <dbReference type="SAM" id="Phobius"/>
    </source>
</evidence>
<keyword evidence="2" id="KW-1133">Transmembrane helix</keyword>
<proteinExistence type="predicted"/>
<feature type="transmembrane region" description="Helical" evidence="2">
    <location>
        <begin position="66"/>
        <end position="84"/>
    </location>
</feature>
<dbReference type="Pfam" id="PF11239">
    <property type="entry name" value="DUF3040"/>
    <property type="match status" value="1"/>
</dbReference>
<organism evidence="3 4">
    <name type="scientific">Micrococcus flavus</name>
    <dbReference type="NCBI Taxonomy" id="384602"/>
    <lineage>
        <taxon>Bacteria</taxon>
        <taxon>Bacillati</taxon>
        <taxon>Actinomycetota</taxon>
        <taxon>Actinomycetes</taxon>
        <taxon>Micrococcales</taxon>
        <taxon>Micrococcaceae</taxon>
        <taxon>Micrococcus</taxon>
    </lineage>
</organism>
<keyword evidence="2" id="KW-0812">Transmembrane</keyword>
<sequence length="128" mass="13635">MPLSDHERRVLEQLERQLNDDDPRLATRLADSGRPAVPVRRIVLGAVLAVIGLAVVVTGVSTQLVLVGVLGTALLGAGILVATLPHRGEGPAPRPAASSGLRAQRSRSQGSLMARLERDWDDRGRPRA</sequence>
<keyword evidence="2" id="KW-0472">Membrane</keyword>